<dbReference type="AlphaFoldDB" id="A0A646KX42"/>
<keyword evidence="2" id="KW-1185">Reference proteome</keyword>
<organism evidence="1 2">
    <name type="scientific">Streptomyces jumonjinensis</name>
    <dbReference type="NCBI Taxonomy" id="1945"/>
    <lineage>
        <taxon>Bacteria</taxon>
        <taxon>Bacillati</taxon>
        <taxon>Actinomycetota</taxon>
        <taxon>Actinomycetes</taxon>
        <taxon>Kitasatosporales</taxon>
        <taxon>Streptomycetaceae</taxon>
        <taxon>Streptomyces</taxon>
    </lineage>
</organism>
<comment type="caution">
    <text evidence="1">The sequence shown here is derived from an EMBL/GenBank/DDBJ whole genome shotgun (WGS) entry which is preliminary data.</text>
</comment>
<dbReference type="Proteomes" id="UP000419138">
    <property type="component" value="Unassembled WGS sequence"/>
</dbReference>
<protein>
    <submittedName>
        <fullName evidence="1">Uncharacterized protein</fullName>
    </submittedName>
</protein>
<accession>A0A646KX42</accession>
<gene>
    <name evidence="1" type="ORF">FF041_37445</name>
</gene>
<name>A0A646KX42_STRJU</name>
<proteinExistence type="predicted"/>
<dbReference type="OrthoDB" id="4564612at2"/>
<evidence type="ECO:0000313" key="1">
    <source>
        <dbReference type="EMBL" id="MQT05576.1"/>
    </source>
</evidence>
<sequence length="318" mass="34245">MSDGGGAGRLDALLDAAHEQLGIAVYDGLTGQGGPPEPRDPDTALDGLLAAAHRQTLSAVVRRTERLRRAALACERRGAGAGFARSAGVLMRRPAAVRLKYREQALRIARDYWPQDLDESVRRARDAVQELIVQLEAESLPETSRERLARVGDDLGRVLALPRARRLPPALTGYDYLEVAQARLSERAARLMDAADAARTLLEAELIPRLGGREVSWAGALEVAEDLADDLDVAYQSAVSLLGAVTEAEEAGNDFRGADLHTVALDGVRLEGVRWDEETAWPPGWEQRIRRVSLAAGDGLGVLVVGPQPYDSAVAADL</sequence>
<dbReference type="EMBL" id="VCLA01000204">
    <property type="protein sequence ID" value="MQT05576.1"/>
    <property type="molecule type" value="Genomic_DNA"/>
</dbReference>
<reference evidence="1 2" key="1">
    <citation type="submission" date="2019-05" db="EMBL/GenBank/DDBJ databases">
        <title>Comparative genomics and metabolomics analyses of clavulanic acid producing Streptomyces species provides insight into specialized metabolism and evolution of beta-lactam biosynthetic gene clusters.</title>
        <authorList>
            <person name="Moore M.A."/>
            <person name="Cruz-Morales P."/>
            <person name="Barona Gomez F."/>
            <person name="Kapil T."/>
        </authorList>
    </citation>
    <scope>NUCLEOTIDE SEQUENCE [LARGE SCALE GENOMIC DNA]</scope>
    <source>
        <strain evidence="1 2">NRRL 5741</strain>
    </source>
</reference>
<evidence type="ECO:0000313" key="2">
    <source>
        <dbReference type="Proteomes" id="UP000419138"/>
    </source>
</evidence>
<dbReference type="RefSeq" id="WP_153527147.1">
    <property type="nucleotide sequence ID" value="NZ_JBEPDZ010000062.1"/>
</dbReference>